<keyword evidence="1" id="KW-1133">Transmembrane helix</keyword>
<reference evidence="2" key="1">
    <citation type="submission" date="2010-01" db="EMBL/GenBank/DDBJ databases">
        <title>Genome fragments of uncultured bacteria from the North Pacific subtropical Gyre.</title>
        <authorList>
            <person name="Pham V.D."/>
            <person name="Delong E.F."/>
        </authorList>
    </citation>
    <scope>NUCLEOTIDE SEQUENCE</scope>
</reference>
<accession>E7C5T3</accession>
<organism evidence="2">
    <name type="scientific">uncultured Oceanospirillales bacterium HF0500_29K23</name>
    <dbReference type="NCBI Taxonomy" id="723622"/>
    <lineage>
        <taxon>Bacteria</taxon>
        <taxon>Pseudomonadati</taxon>
        <taxon>Pseudomonadota</taxon>
        <taxon>Gammaproteobacteria</taxon>
        <taxon>Oceanospirillales</taxon>
        <taxon>environmental samples</taxon>
    </lineage>
</organism>
<feature type="transmembrane region" description="Helical" evidence="1">
    <location>
        <begin position="30"/>
        <end position="51"/>
    </location>
</feature>
<evidence type="ECO:0000313" key="2">
    <source>
        <dbReference type="EMBL" id="ADI22807.1"/>
    </source>
</evidence>
<keyword evidence="1" id="KW-0472">Membrane</keyword>
<protein>
    <submittedName>
        <fullName evidence="2">Uncharacterized protein</fullName>
    </submittedName>
</protein>
<dbReference type="AlphaFoldDB" id="E7C5T3"/>
<evidence type="ECO:0000256" key="1">
    <source>
        <dbReference type="SAM" id="Phobius"/>
    </source>
</evidence>
<proteinExistence type="predicted"/>
<dbReference type="EMBL" id="GU567997">
    <property type="protein sequence ID" value="ADI22807.1"/>
    <property type="molecule type" value="Genomic_DNA"/>
</dbReference>
<feature type="transmembrane region" description="Helical" evidence="1">
    <location>
        <begin position="7"/>
        <end position="24"/>
    </location>
</feature>
<keyword evidence="1" id="KW-0812">Transmembrane</keyword>
<sequence length="55" mass="5820">MNSNRSNALVMALVSFAVVGLVVMYGESKIVFYCIGAPALLFGISCLKDLFSGSD</sequence>
<name>E7C5T3_9GAMM</name>